<evidence type="ECO:0000259" key="1">
    <source>
        <dbReference type="Pfam" id="PF08708"/>
    </source>
</evidence>
<sequence length="291" mass="33554">MIPITVILSKNGKIGLSNKQIIRALLVSLTVLSGTKGKKQVDEPWFNLLLHETKFLGEKGLVGRNSVMFALSLAYFSSGYSIETCEYNMFEFNNRLDQPLEEKEVIKIVRSAYSENYQGANREYITILCKAWVSSDLTSKDLFVRQGWFKFKKKRSERQRVHLSEWKKDLMAYISEKSDVYKPYLVTTKKEIRETLGIPERTLDKLLKVLKANQEIFFKIKSGRNGGIQLASFKSLLLSIIKVKKEEKESYIKALTNSFDLEHTFIQETLNKLAECPKTDTQLDLFSYDTG</sequence>
<gene>
    <name evidence="2" type="ORF">EFLFYP64_01485</name>
</gene>
<proteinExistence type="predicted"/>
<dbReference type="Pfam" id="PF08708">
    <property type="entry name" value="PriCT_1"/>
    <property type="match status" value="1"/>
</dbReference>
<organism evidence="2">
    <name type="scientific">Enterococcus faecium</name>
    <name type="common">Streptococcus faecium</name>
    <dbReference type="NCBI Taxonomy" id="1352"/>
    <lineage>
        <taxon>Bacteria</taxon>
        <taxon>Bacillati</taxon>
        <taxon>Bacillota</taxon>
        <taxon>Bacilli</taxon>
        <taxon>Lactobacillales</taxon>
        <taxon>Enterococcaceae</taxon>
        <taxon>Enterococcus</taxon>
    </lineage>
</organism>
<evidence type="ECO:0000313" key="2">
    <source>
        <dbReference type="EMBL" id="VYU16897.1"/>
    </source>
</evidence>
<accession>A0A6N3CTC5</accession>
<dbReference type="RefSeq" id="WP_229508146.1">
    <property type="nucleotide sequence ID" value="NZ_CACRTQ010000037.1"/>
</dbReference>
<name>A0A6N3CTC5_ENTFC</name>
<feature type="domain" description="Primase C-terminal 1" evidence="1">
    <location>
        <begin position="52"/>
        <end position="118"/>
    </location>
</feature>
<dbReference type="EMBL" id="CACRTQ010000037">
    <property type="protein sequence ID" value="VYU16897.1"/>
    <property type="molecule type" value="Genomic_DNA"/>
</dbReference>
<dbReference type="AlphaFoldDB" id="A0A6N3CTC5"/>
<reference evidence="2" key="1">
    <citation type="submission" date="2019-11" db="EMBL/GenBank/DDBJ databases">
        <authorList>
            <person name="Feng L."/>
        </authorList>
    </citation>
    <scope>NUCLEOTIDE SEQUENCE</scope>
    <source>
        <strain evidence="2">EFaeciumLFYP64</strain>
    </source>
</reference>
<protein>
    <recommendedName>
        <fullName evidence="1">Primase C-terminal 1 domain-containing protein</fullName>
    </recommendedName>
</protein>
<dbReference type="InterPro" id="IPR014820">
    <property type="entry name" value="PriCT_1"/>
</dbReference>